<keyword evidence="6" id="KW-1185">Reference proteome</keyword>
<dbReference type="Proteomes" id="UP000258309">
    <property type="component" value="Unassembled WGS sequence"/>
</dbReference>
<keyword evidence="3" id="KW-0732">Signal</keyword>
<evidence type="ECO:0000313" key="5">
    <source>
        <dbReference type="EMBL" id="RFU24673.1"/>
    </source>
</evidence>
<accession>A0A3E2GV80</accession>
<comment type="caution">
    <text evidence="5">The sequence shown here is derived from an EMBL/GenBank/DDBJ whole genome shotgun (WGS) entry which is preliminary data.</text>
</comment>
<proteinExistence type="inferred from homology"/>
<dbReference type="Gene3D" id="3.40.50.1820">
    <property type="entry name" value="alpha/beta hydrolase"/>
    <property type="match status" value="1"/>
</dbReference>
<protein>
    <recommendedName>
        <fullName evidence="3">Carboxylic ester hydrolase</fullName>
        <ecNumber evidence="3">3.1.1.-</ecNumber>
    </recommendedName>
</protein>
<feature type="domain" description="Carboxylesterase type B" evidence="4">
    <location>
        <begin position="30"/>
        <end position="494"/>
    </location>
</feature>
<comment type="similarity">
    <text evidence="1 3">Belongs to the type-B carboxylesterase/lipase family.</text>
</comment>
<dbReference type="SUPFAM" id="SSF53474">
    <property type="entry name" value="alpha/beta-Hydrolases"/>
    <property type="match status" value="1"/>
</dbReference>
<reference evidence="5 6" key="1">
    <citation type="submission" date="2018-05" db="EMBL/GenBank/DDBJ databases">
        <title>Draft genome sequence of Scytalidium lignicola DSM 105466, a ubiquitous saprotrophic fungus.</title>
        <authorList>
            <person name="Buettner E."/>
            <person name="Gebauer A.M."/>
            <person name="Hofrichter M."/>
            <person name="Liers C."/>
            <person name="Kellner H."/>
        </authorList>
    </citation>
    <scope>NUCLEOTIDE SEQUENCE [LARGE SCALE GENOMIC DNA]</scope>
    <source>
        <strain evidence="5 6">DSM 105466</strain>
    </source>
</reference>
<dbReference type="InterPro" id="IPR029058">
    <property type="entry name" value="AB_hydrolase_fold"/>
</dbReference>
<dbReference type="PANTHER" id="PTHR11559">
    <property type="entry name" value="CARBOXYLESTERASE"/>
    <property type="match status" value="1"/>
</dbReference>
<dbReference type="InterPro" id="IPR002018">
    <property type="entry name" value="CarbesteraseB"/>
</dbReference>
<gene>
    <name evidence="5" type="ORF">B7463_g11663</name>
</gene>
<evidence type="ECO:0000256" key="2">
    <source>
        <dbReference type="ARBA" id="ARBA00022801"/>
    </source>
</evidence>
<feature type="chain" id="PRO_5017494483" description="Carboxylic ester hydrolase" evidence="3">
    <location>
        <begin position="27"/>
        <end position="540"/>
    </location>
</feature>
<evidence type="ECO:0000256" key="1">
    <source>
        <dbReference type="ARBA" id="ARBA00005964"/>
    </source>
</evidence>
<dbReference type="Pfam" id="PF00135">
    <property type="entry name" value="COesterase"/>
    <property type="match status" value="1"/>
</dbReference>
<keyword evidence="2 3" id="KW-0378">Hydrolase</keyword>
<dbReference type="OrthoDB" id="408631at2759"/>
<feature type="non-terminal residue" evidence="5">
    <location>
        <position position="1"/>
    </location>
</feature>
<dbReference type="GO" id="GO:0016787">
    <property type="term" value="F:hydrolase activity"/>
    <property type="evidence" value="ECO:0007669"/>
    <property type="project" value="UniProtKB-KW"/>
</dbReference>
<dbReference type="InterPro" id="IPR019826">
    <property type="entry name" value="Carboxylesterase_B_AS"/>
</dbReference>
<dbReference type="AlphaFoldDB" id="A0A3E2GV80"/>
<sequence>MNFSSSWRRIGCLLTTLHALPSLGTAITSSIKTADGVINGLPRDSAGIVTFLGIPYAAPPVNELRWKPPHPVAPHLRSTIAAIEYGNSCWSSYSGQPTYRPQDEDCLTVNVWTGALHSTDKLPVMVWIYGGGFQFGASADPSYNGTSLATQGVVLVSFNYRLAALGFLALPELDCEGSASGNFGLQDQIAALKWIKANIAPFGGDPDNITIFGQSAGAHSVGILVASPLAHGLFNKAILESGAWWDSEHGSLNTYQQARTAGLAFQKTLGAKDITGLRKLSAATIMAANIWDPNSDPALTSFSPSIDNYVLPATPGTIFARGEQAKIPLLAGWTSEEETLFLGRSPPTANPAYQQDLKRLFNSKISEALILYPGSTSSLRNTSAAALIGDFIIRQQTWEAAEWQYKAHVKDIYIYYFTYTSPYSPVAAHTAELPFVFGNLELGSNPIFGGQSISTPSSTDIQFSKNLMTYWSNFAKKGNPNGSGVPAWPAYKGVRDPSDTLLLNNTIIPYLYDYNRFEFIKSFRRNGILPLTWREVDPRN</sequence>
<feature type="signal peptide" evidence="3">
    <location>
        <begin position="1"/>
        <end position="26"/>
    </location>
</feature>
<dbReference type="STRING" id="5539.A0A3E2GV80"/>
<organism evidence="5 6">
    <name type="scientific">Scytalidium lignicola</name>
    <name type="common">Hyphomycete</name>
    <dbReference type="NCBI Taxonomy" id="5539"/>
    <lineage>
        <taxon>Eukaryota</taxon>
        <taxon>Fungi</taxon>
        <taxon>Dikarya</taxon>
        <taxon>Ascomycota</taxon>
        <taxon>Pezizomycotina</taxon>
        <taxon>Leotiomycetes</taxon>
        <taxon>Leotiomycetes incertae sedis</taxon>
        <taxon>Scytalidium</taxon>
    </lineage>
</organism>
<dbReference type="OMA" id="YSTWKWF"/>
<dbReference type="EMBL" id="NCSJ02000415">
    <property type="protein sequence ID" value="RFU24673.1"/>
    <property type="molecule type" value="Genomic_DNA"/>
</dbReference>
<dbReference type="InterPro" id="IPR050309">
    <property type="entry name" value="Type-B_Carboxylest/Lipase"/>
</dbReference>
<evidence type="ECO:0000256" key="3">
    <source>
        <dbReference type="RuleBase" id="RU361235"/>
    </source>
</evidence>
<name>A0A3E2GV80_SCYLI</name>
<dbReference type="PROSITE" id="PS00122">
    <property type="entry name" value="CARBOXYLESTERASE_B_1"/>
    <property type="match status" value="1"/>
</dbReference>
<dbReference type="EC" id="3.1.1.-" evidence="3"/>
<evidence type="ECO:0000313" key="6">
    <source>
        <dbReference type="Proteomes" id="UP000258309"/>
    </source>
</evidence>
<evidence type="ECO:0000259" key="4">
    <source>
        <dbReference type="Pfam" id="PF00135"/>
    </source>
</evidence>
<feature type="non-terminal residue" evidence="5">
    <location>
        <position position="540"/>
    </location>
</feature>